<dbReference type="InterPro" id="IPR050936">
    <property type="entry name" value="AP-1-like"/>
</dbReference>
<evidence type="ECO:0000256" key="3">
    <source>
        <dbReference type="ARBA" id="ARBA00007163"/>
    </source>
</evidence>
<protein>
    <recommendedName>
        <fullName evidence="8">Putative transcription factor kapC</fullName>
    </recommendedName>
</protein>
<keyword evidence="7" id="KW-0539">Nucleus</keyword>
<feature type="region of interest" description="Disordered" evidence="9">
    <location>
        <begin position="90"/>
        <end position="130"/>
    </location>
</feature>
<evidence type="ECO:0000259" key="10">
    <source>
        <dbReference type="PROSITE" id="PS00036"/>
    </source>
</evidence>
<dbReference type="Gene3D" id="1.20.5.170">
    <property type="match status" value="1"/>
</dbReference>
<dbReference type="Proteomes" id="UP001444661">
    <property type="component" value="Unassembled WGS sequence"/>
</dbReference>
<keyword evidence="6" id="KW-0804">Transcription</keyword>
<dbReference type="InterPro" id="IPR046347">
    <property type="entry name" value="bZIP_sf"/>
</dbReference>
<dbReference type="SUPFAM" id="SSF57959">
    <property type="entry name" value="Leucine zipper domain"/>
    <property type="match status" value="1"/>
</dbReference>
<evidence type="ECO:0000256" key="5">
    <source>
        <dbReference type="ARBA" id="ARBA00023125"/>
    </source>
</evidence>
<dbReference type="SMART" id="SM00338">
    <property type="entry name" value="BRLZ"/>
    <property type="match status" value="1"/>
</dbReference>
<keyword evidence="5" id="KW-0238">DNA-binding</keyword>
<comment type="function">
    <text evidence="1">Putative transcription factor.</text>
</comment>
<name>A0ABR1T8A9_9PEZI</name>
<dbReference type="PANTHER" id="PTHR40621">
    <property type="entry name" value="TRANSCRIPTION FACTOR KAPC-RELATED"/>
    <property type="match status" value="1"/>
</dbReference>
<feature type="compositionally biased region" description="Low complexity" evidence="9">
    <location>
        <begin position="30"/>
        <end position="42"/>
    </location>
</feature>
<evidence type="ECO:0000256" key="4">
    <source>
        <dbReference type="ARBA" id="ARBA00023015"/>
    </source>
</evidence>
<evidence type="ECO:0000256" key="8">
    <source>
        <dbReference type="ARBA" id="ARBA00044067"/>
    </source>
</evidence>
<feature type="region of interest" description="Disordered" evidence="9">
    <location>
        <begin position="30"/>
        <end position="58"/>
    </location>
</feature>
<comment type="subcellular location">
    <subcellularLocation>
        <location evidence="2">Nucleus</location>
    </subcellularLocation>
</comment>
<keyword evidence="4" id="KW-0805">Transcription regulation</keyword>
<dbReference type="PANTHER" id="PTHR40621:SF11">
    <property type="entry name" value="TRANSCRIPTION FACTOR KAPC-RELATED"/>
    <property type="match status" value="1"/>
</dbReference>
<comment type="similarity">
    <text evidence="3">Belongs to the bZIP family.</text>
</comment>
<evidence type="ECO:0000256" key="9">
    <source>
        <dbReference type="SAM" id="MobiDB-lite"/>
    </source>
</evidence>
<comment type="caution">
    <text evidence="11">The sequence shown here is derived from an EMBL/GenBank/DDBJ whole genome shotgun (WGS) entry which is preliminary data.</text>
</comment>
<dbReference type="PROSITE" id="PS00036">
    <property type="entry name" value="BZIP_BASIC"/>
    <property type="match status" value="1"/>
</dbReference>
<evidence type="ECO:0000313" key="12">
    <source>
        <dbReference type="Proteomes" id="UP001444661"/>
    </source>
</evidence>
<dbReference type="CDD" id="cd14688">
    <property type="entry name" value="bZIP_YAP"/>
    <property type="match status" value="1"/>
</dbReference>
<evidence type="ECO:0000256" key="6">
    <source>
        <dbReference type="ARBA" id="ARBA00023163"/>
    </source>
</evidence>
<organism evidence="11 12">
    <name type="scientific">Apiospora rasikravindrae</name>
    <dbReference type="NCBI Taxonomy" id="990691"/>
    <lineage>
        <taxon>Eukaryota</taxon>
        <taxon>Fungi</taxon>
        <taxon>Dikarya</taxon>
        <taxon>Ascomycota</taxon>
        <taxon>Pezizomycotina</taxon>
        <taxon>Sordariomycetes</taxon>
        <taxon>Xylariomycetidae</taxon>
        <taxon>Amphisphaeriales</taxon>
        <taxon>Apiosporaceae</taxon>
        <taxon>Apiospora</taxon>
    </lineage>
</organism>
<proteinExistence type="inferred from homology"/>
<dbReference type="EMBL" id="JAQQWK010000005">
    <property type="protein sequence ID" value="KAK8042261.1"/>
    <property type="molecule type" value="Genomic_DNA"/>
</dbReference>
<evidence type="ECO:0000256" key="1">
    <source>
        <dbReference type="ARBA" id="ARBA00004049"/>
    </source>
</evidence>
<feature type="domain" description="BZIP" evidence="10">
    <location>
        <begin position="114"/>
        <end position="129"/>
    </location>
</feature>
<evidence type="ECO:0000313" key="11">
    <source>
        <dbReference type="EMBL" id="KAK8042261.1"/>
    </source>
</evidence>
<dbReference type="InterPro" id="IPR004827">
    <property type="entry name" value="bZIP"/>
</dbReference>
<reference evidence="11 12" key="1">
    <citation type="submission" date="2023-01" db="EMBL/GenBank/DDBJ databases">
        <title>Analysis of 21 Apiospora genomes using comparative genomics revels a genus with tremendous synthesis potential of carbohydrate active enzymes and secondary metabolites.</title>
        <authorList>
            <person name="Sorensen T."/>
        </authorList>
    </citation>
    <scope>NUCLEOTIDE SEQUENCE [LARGE SCALE GENOMIC DNA]</scope>
    <source>
        <strain evidence="11 12">CBS 33761</strain>
    </source>
</reference>
<gene>
    <name evidence="11" type="ORF">PG993_006784</name>
</gene>
<feature type="compositionally biased region" description="Polar residues" evidence="9">
    <location>
        <begin position="44"/>
        <end position="58"/>
    </location>
</feature>
<keyword evidence="12" id="KW-1185">Reference proteome</keyword>
<dbReference type="Pfam" id="PF00170">
    <property type="entry name" value="bZIP_1"/>
    <property type="match status" value="1"/>
</dbReference>
<sequence>MEDIDHLLDLPSPSNSLLFTYHDHEAYMDSSTTASTSPSDTPVWATSTSSVHSLPNQRQYDHSYNGTYAGFEDHTDDSGDIIKGDVADAANAKPAAKRKRENRYKNAPPSVLSRRRAQNRASQRAYRERKDQRIKDLEVLLNESQQKNDVLSQAYTALQSEYIKLKTDQATVVQYHHHHQAAAAAAAMGFDSTGMGGNMPTTADEMNLFLYHDATAYPM</sequence>
<accession>A0ABR1T8A9</accession>
<evidence type="ECO:0000256" key="2">
    <source>
        <dbReference type="ARBA" id="ARBA00004123"/>
    </source>
</evidence>
<evidence type="ECO:0000256" key="7">
    <source>
        <dbReference type="ARBA" id="ARBA00023242"/>
    </source>
</evidence>